<dbReference type="GO" id="GO:0006654">
    <property type="term" value="P:phosphatidic acid biosynthetic process"/>
    <property type="evidence" value="ECO:0007669"/>
    <property type="project" value="TreeGrafter"/>
</dbReference>
<accession>A0A919YKK5</accession>
<gene>
    <name evidence="6" type="ORF">J40TS1_08070</name>
</gene>
<evidence type="ECO:0000313" key="7">
    <source>
        <dbReference type="Proteomes" id="UP000683139"/>
    </source>
</evidence>
<proteinExistence type="inferred from homology"/>
<evidence type="ECO:0000256" key="1">
    <source>
        <dbReference type="ARBA" id="ARBA00008655"/>
    </source>
</evidence>
<evidence type="ECO:0000313" key="6">
    <source>
        <dbReference type="EMBL" id="GIP15165.1"/>
    </source>
</evidence>
<comment type="catalytic activity">
    <reaction evidence="4">
        <text>a 1-acyl-sn-glycero-3-phosphate + an acyl-CoA = a 1,2-diacyl-sn-glycero-3-phosphate + CoA</text>
        <dbReference type="Rhea" id="RHEA:19709"/>
        <dbReference type="ChEBI" id="CHEBI:57287"/>
        <dbReference type="ChEBI" id="CHEBI:57970"/>
        <dbReference type="ChEBI" id="CHEBI:58342"/>
        <dbReference type="ChEBI" id="CHEBI:58608"/>
        <dbReference type="EC" id="2.3.1.51"/>
    </reaction>
</comment>
<evidence type="ECO:0000256" key="3">
    <source>
        <dbReference type="ARBA" id="ARBA00023315"/>
    </source>
</evidence>
<dbReference type="GO" id="GO:0016020">
    <property type="term" value="C:membrane"/>
    <property type="evidence" value="ECO:0007669"/>
    <property type="project" value="InterPro"/>
</dbReference>
<keyword evidence="4" id="KW-1208">Phospholipid metabolism</keyword>
<dbReference type="Proteomes" id="UP000683139">
    <property type="component" value="Unassembled WGS sequence"/>
</dbReference>
<comment type="similarity">
    <text evidence="1 4">Belongs to the 1-acyl-sn-glycerol-3-phosphate acyltransferase family.</text>
</comment>
<feature type="domain" description="Phospholipid/glycerol acyltransferase" evidence="5">
    <location>
        <begin position="34"/>
        <end position="149"/>
    </location>
</feature>
<keyword evidence="4" id="KW-0444">Lipid biosynthesis</keyword>
<sequence>MSYTIFRFLLRVIYRLLFRLKAVGTEHIPAEGAVIIASNHISLLDPPAVGVLIKRKVHFMAKEELFKVPVFGPLIRSFGAYPVKRGGVSIDAIKSSINLLKSGMMVGIFPEGTRQKANDPDAAAGAKKGTAMIALRSNATVVPVAIVGNYKLFRRTTIVYGKPVDIKAVTAEEGKDIYEAVTEEIMRHINKLKASV</sequence>
<reference evidence="6" key="1">
    <citation type="submission" date="2021-03" db="EMBL/GenBank/DDBJ databases">
        <title>Antimicrobial resistance genes in bacteria isolated from Japanese honey, and their potential for conferring macrolide and lincosamide resistance in the American foulbrood pathogen Paenibacillus larvae.</title>
        <authorList>
            <person name="Okamoto M."/>
            <person name="Kumagai M."/>
            <person name="Kanamori H."/>
            <person name="Takamatsu D."/>
        </authorList>
    </citation>
    <scope>NUCLEOTIDE SEQUENCE</scope>
    <source>
        <strain evidence="6">J40TS1</strain>
    </source>
</reference>
<dbReference type="SMART" id="SM00563">
    <property type="entry name" value="PlsC"/>
    <property type="match status" value="1"/>
</dbReference>
<name>A0A919YKK5_9BACL</name>
<keyword evidence="7" id="KW-1185">Reference proteome</keyword>
<evidence type="ECO:0000256" key="2">
    <source>
        <dbReference type="ARBA" id="ARBA00022679"/>
    </source>
</evidence>
<dbReference type="AlphaFoldDB" id="A0A919YKK5"/>
<dbReference type="PANTHER" id="PTHR10434:SF11">
    <property type="entry name" value="1-ACYL-SN-GLYCEROL-3-PHOSPHATE ACYLTRANSFERASE"/>
    <property type="match status" value="1"/>
</dbReference>
<dbReference type="SUPFAM" id="SSF69593">
    <property type="entry name" value="Glycerol-3-phosphate (1)-acyltransferase"/>
    <property type="match status" value="1"/>
</dbReference>
<dbReference type="RefSeq" id="WP_213513346.1">
    <property type="nucleotide sequence ID" value="NZ_BOSE01000001.1"/>
</dbReference>
<evidence type="ECO:0000259" key="5">
    <source>
        <dbReference type="SMART" id="SM00563"/>
    </source>
</evidence>
<evidence type="ECO:0000256" key="4">
    <source>
        <dbReference type="RuleBase" id="RU361267"/>
    </source>
</evidence>
<dbReference type="EC" id="2.3.1.51" evidence="4"/>
<dbReference type="GO" id="GO:0003841">
    <property type="term" value="F:1-acylglycerol-3-phosphate O-acyltransferase activity"/>
    <property type="evidence" value="ECO:0007669"/>
    <property type="project" value="UniProtKB-UniRule"/>
</dbReference>
<dbReference type="InterPro" id="IPR002123">
    <property type="entry name" value="Plipid/glycerol_acylTrfase"/>
</dbReference>
<comment type="domain">
    <text evidence="4">The HXXXXD motif is essential for acyltransferase activity and may constitute the binding site for the phosphate moiety of the glycerol-3-phosphate.</text>
</comment>
<dbReference type="PANTHER" id="PTHR10434">
    <property type="entry name" value="1-ACYL-SN-GLYCEROL-3-PHOSPHATE ACYLTRANSFERASE"/>
    <property type="match status" value="1"/>
</dbReference>
<dbReference type="CDD" id="cd07989">
    <property type="entry name" value="LPLAT_AGPAT-like"/>
    <property type="match status" value="1"/>
</dbReference>
<dbReference type="EMBL" id="BOSE01000001">
    <property type="protein sequence ID" value="GIP15165.1"/>
    <property type="molecule type" value="Genomic_DNA"/>
</dbReference>
<dbReference type="NCBIfam" id="TIGR00530">
    <property type="entry name" value="AGP_acyltrn"/>
    <property type="match status" value="1"/>
</dbReference>
<keyword evidence="4" id="KW-0443">Lipid metabolism</keyword>
<dbReference type="InterPro" id="IPR004552">
    <property type="entry name" value="AGP_acyltrans"/>
</dbReference>
<keyword evidence="4" id="KW-0594">Phospholipid biosynthesis</keyword>
<keyword evidence="2 4" id="KW-0808">Transferase</keyword>
<keyword evidence="3 4" id="KW-0012">Acyltransferase</keyword>
<dbReference type="Pfam" id="PF01553">
    <property type="entry name" value="Acyltransferase"/>
    <property type="match status" value="1"/>
</dbReference>
<comment type="caution">
    <text evidence="6">The sequence shown here is derived from an EMBL/GenBank/DDBJ whole genome shotgun (WGS) entry which is preliminary data.</text>
</comment>
<protein>
    <recommendedName>
        <fullName evidence="4">1-acyl-sn-glycerol-3-phosphate acyltransferase</fullName>
        <ecNumber evidence="4">2.3.1.51</ecNumber>
    </recommendedName>
</protein>
<organism evidence="6 7">
    <name type="scientific">Paenibacillus montaniterrae</name>
    <dbReference type="NCBI Taxonomy" id="429341"/>
    <lineage>
        <taxon>Bacteria</taxon>
        <taxon>Bacillati</taxon>
        <taxon>Bacillota</taxon>
        <taxon>Bacilli</taxon>
        <taxon>Bacillales</taxon>
        <taxon>Paenibacillaceae</taxon>
        <taxon>Paenibacillus</taxon>
    </lineage>
</organism>